<dbReference type="OrthoDB" id="511483at2"/>
<keyword evidence="6" id="KW-1185">Reference proteome</keyword>
<dbReference type="Gene3D" id="3.90.79.10">
    <property type="entry name" value="Nucleoside Triphosphate Pyrophosphohydrolase"/>
    <property type="match status" value="1"/>
</dbReference>
<dbReference type="GO" id="GO:0016787">
    <property type="term" value="F:hydrolase activity"/>
    <property type="evidence" value="ECO:0007669"/>
    <property type="project" value="UniProtKB-KW"/>
</dbReference>
<dbReference type="InterPro" id="IPR015797">
    <property type="entry name" value="NUDIX_hydrolase-like_dom_sf"/>
</dbReference>
<feature type="domain" description="Nudix hydrolase" evidence="4">
    <location>
        <begin position="1"/>
        <end position="135"/>
    </location>
</feature>
<dbReference type="PANTHER" id="PTHR43046:SF2">
    <property type="entry name" value="8-OXO-DGTP DIPHOSPHATASE-RELATED"/>
    <property type="match status" value="1"/>
</dbReference>
<dbReference type="Pfam" id="PF00293">
    <property type="entry name" value="NUDIX"/>
    <property type="match status" value="1"/>
</dbReference>
<accession>A0A4R6UBI6</accession>
<gene>
    <name evidence="5" type="ORF">EV213_106173</name>
</gene>
<name>A0A4R6UBI6_9BACI</name>
<sequence>MSDSIQIRVTGILIEVDKIVLVKQTVSPSRNWSLPGGRLEQGESLETALIREFLEETGLSIEVIKLLYVCEVPTNVPAVIHVSFLVKRISGEIKLPTNEFDENPISDVQMVSINHLERYGFSEKFIDMVNQNFPNSGSYMGLKKNIGL</sequence>
<proteinExistence type="inferred from homology"/>
<dbReference type="EMBL" id="SNYJ01000006">
    <property type="protein sequence ID" value="TDQ40454.1"/>
    <property type="molecule type" value="Genomic_DNA"/>
</dbReference>
<dbReference type="PRINTS" id="PR00502">
    <property type="entry name" value="NUDIXFAMILY"/>
</dbReference>
<protein>
    <submittedName>
        <fullName evidence="5">NUDIX domain-containing protein</fullName>
    </submittedName>
</protein>
<comment type="cofactor">
    <cofactor evidence="1">
        <name>Mg(2+)</name>
        <dbReference type="ChEBI" id="CHEBI:18420"/>
    </cofactor>
</comment>
<evidence type="ECO:0000256" key="2">
    <source>
        <dbReference type="ARBA" id="ARBA00022801"/>
    </source>
</evidence>
<dbReference type="RefSeq" id="WP_133580262.1">
    <property type="nucleotide sequence ID" value="NZ_SNYJ01000006.1"/>
</dbReference>
<comment type="similarity">
    <text evidence="3">Belongs to the Nudix hydrolase family.</text>
</comment>
<dbReference type="Proteomes" id="UP000295632">
    <property type="component" value="Unassembled WGS sequence"/>
</dbReference>
<dbReference type="AlphaFoldDB" id="A0A4R6UBI6"/>
<dbReference type="PROSITE" id="PS51462">
    <property type="entry name" value="NUDIX"/>
    <property type="match status" value="1"/>
</dbReference>
<dbReference type="PANTHER" id="PTHR43046">
    <property type="entry name" value="GDP-MANNOSE MANNOSYL HYDROLASE"/>
    <property type="match status" value="1"/>
</dbReference>
<dbReference type="InterPro" id="IPR020476">
    <property type="entry name" value="Nudix_hydrolase"/>
</dbReference>
<reference evidence="5 6" key="1">
    <citation type="submission" date="2019-03" db="EMBL/GenBank/DDBJ databases">
        <title>Genomic Encyclopedia of Type Strains, Phase IV (KMG-IV): sequencing the most valuable type-strain genomes for metagenomic binning, comparative biology and taxonomic classification.</title>
        <authorList>
            <person name="Goeker M."/>
        </authorList>
    </citation>
    <scope>NUCLEOTIDE SEQUENCE [LARGE SCALE GENOMIC DNA]</scope>
    <source>
        <strain evidence="5 6">DSM 28697</strain>
    </source>
</reference>
<organism evidence="5 6">
    <name type="scientific">Aureibacillus halotolerans</name>
    <dbReference type="NCBI Taxonomy" id="1508390"/>
    <lineage>
        <taxon>Bacteria</taxon>
        <taxon>Bacillati</taxon>
        <taxon>Bacillota</taxon>
        <taxon>Bacilli</taxon>
        <taxon>Bacillales</taxon>
        <taxon>Bacillaceae</taxon>
        <taxon>Aureibacillus</taxon>
    </lineage>
</organism>
<evidence type="ECO:0000256" key="1">
    <source>
        <dbReference type="ARBA" id="ARBA00001946"/>
    </source>
</evidence>
<dbReference type="InterPro" id="IPR020084">
    <property type="entry name" value="NUDIX_hydrolase_CS"/>
</dbReference>
<dbReference type="SUPFAM" id="SSF55811">
    <property type="entry name" value="Nudix"/>
    <property type="match status" value="1"/>
</dbReference>
<dbReference type="InterPro" id="IPR000086">
    <property type="entry name" value="NUDIX_hydrolase_dom"/>
</dbReference>
<dbReference type="PROSITE" id="PS00893">
    <property type="entry name" value="NUDIX_BOX"/>
    <property type="match status" value="1"/>
</dbReference>
<evidence type="ECO:0000256" key="3">
    <source>
        <dbReference type="RuleBase" id="RU003476"/>
    </source>
</evidence>
<evidence type="ECO:0000313" key="6">
    <source>
        <dbReference type="Proteomes" id="UP000295632"/>
    </source>
</evidence>
<evidence type="ECO:0000313" key="5">
    <source>
        <dbReference type="EMBL" id="TDQ40454.1"/>
    </source>
</evidence>
<comment type="caution">
    <text evidence="5">The sequence shown here is derived from an EMBL/GenBank/DDBJ whole genome shotgun (WGS) entry which is preliminary data.</text>
</comment>
<evidence type="ECO:0000259" key="4">
    <source>
        <dbReference type="PROSITE" id="PS51462"/>
    </source>
</evidence>
<keyword evidence="2 3" id="KW-0378">Hydrolase</keyword>